<evidence type="ECO:0000313" key="2">
    <source>
        <dbReference type="Proteomes" id="UP000285146"/>
    </source>
</evidence>
<keyword evidence="2" id="KW-1185">Reference proteome</keyword>
<organism evidence="1 2">
    <name type="scientific">Cytospora leucostoma</name>
    <dbReference type="NCBI Taxonomy" id="1230097"/>
    <lineage>
        <taxon>Eukaryota</taxon>
        <taxon>Fungi</taxon>
        <taxon>Dikarya</taxon>
        <taxon>Ascomycota</taxon>
        <taxon>Pezizomycotina</taxon>
        <taxon>Sordariomycetes</taxon>
        <taxon>Sordariomycetidae</taxon>
        <taxon>Diaporthales</taxon>
        <taxon>Cytosporaceae</taxon>
        <taxon>Cytospora</taxon>
    </lineage>
</organism>
<reference evidence="1 2" key="1">
    <citation type="submission" date="2015-09" db="EMBL/GenBank/DDBJ databases">
        <title>Host preference determinants of Valsa canker pathogens revealed by comparative genomics.</title>
        <authorList>
            <person name="Yin Z."/>
            <person name="Huang L."/>
        </authorList>
    </citation>
    <scope>NUCLEOTIDE SEQUENCE [LARGE SCALE GENOMIC DNA]</scope>
    <source>
        <strain evidence="1 2">SXYLt</strain>
    </source>
</reference>
<dbReference type="EMBL" id="LKEB01000072">
    <property type="protein sequence ID" value="ROV95252.1"/>
    <property type="molecule type" value="Genomic_DNA"/>
</dbReference>
<dbReference type="AlphaFoldDB" id="A0A423VW49"/>
<comment type="caution">
    <text evidence="1">The sequence shown here is derived from an EMBL/GenBank/DDBJ whole genome shotgun (WGS) entry which is preliminary data.</text>
</comment>
<protein>
    <submittedName>
        <fullName evidence="1">Uncharacterized protein</fullName>
    </submittedName>
</protein>
<gene>
    <name evidence="1" type="ORF">VPNG_08959</name>
</gene>
<name>A0A423VW49_9PEZI</name>
<evidence type="ECO:0000313" key="1">
    <source>
        <dbReference type="EMBL" id="ROV95252.1"/>
    </source>
</evidence>
<sequence length="116" mass="12650">MKLVFSISVVFAITHPETVPSEVAKAADPLTPINRTSEVVGHIVDSSKEDRGIFSISSVNPKCCQQAKDLWHKHGREVDEISTPVFLSPCTGVTVSGVSSKVMKVLKWLVEVPHIN</sequence>
<accession>A0A423VW49</accession>
<dbReference type="Proteomes" id="UP000285146">
    <property type="component" value="Unassembled WGS sequence"/>
</dbReference>
<dbReference type="InParanoid" id="A0A423VW49"/>
<proteinExistence type="predicted"/>